<feature type="transmembrane region" description="Helical" evidence="1">
    <location>
        <begin position="371"/>
        <end position="390"/>
    </location>
</feature>
<keyword evidence="3" id="KW-1185">Reference proteome</keyword>
<proteinExistence type="predicted"/>
<sequence>MGVKMIKHFICSWLFYWLLVFLIPASSVYDLWMPAFFLQLCFIFLVLIGYSWFWFASNARPPEWGARILENSEKMIYVSLILSVIGTASLIYDKIIIQNIDYSQGIAVAREMWRKEGGQREGGVSSIFSALGYLLSSSYYVSAVLLIVNGKRLMASFIYKVSFLIFFLLMVNSVLAGGRSNLLLIMVFVFGAVSAVPGWSYKTMFASKALRGSIFVLLVISSFYLLYVFSERAEATGIDATSYVKNFLPYLGLKLNPWFSDKLNSGLLSSLFSLIALAISYITHSFSTVSAILDHGPGDKVIIFLHPVNIVYKLGLISRPDGLWFLSGRFPSLPGALYYQFGVLGFVVFSLLIGFLGGVSKVFYIFKPCSLVALGFYLMMYGVLVVSPLLLVVDFMSFPFVMFSFFMIGAMFRIKCCVKRLENKAR</sequence>
<dbReference type="EMBL" id="JBHSZP010000026">
    <property type="protein sequence ID" value="MFC7090473.1"/>
    <property type="molecule type" value="Genomic_DNA"/>
</dbReference>
<keyword evidence="1" id="KW-0812">Transmembrane</keyword>
<feature type="transmembrane region" description="Helical" evidence="1">
    <location>
        <begin position="213"/>
        <end position="230"/>
    </location>
</feature>
<feature type="transmembrane region" description="Helical" evidence="1">
    <location>
        <begin position="337"/>
        <end position="359"/>
    </location>
</feature>
<feature type="transmembrane region" description="Helical" evidence="1">
    <location>
        <begin position="301"/>
        <end position="317"/>
    </location>
</feature>
<feature type="transmembrane region" description="Helical" evidence="1">
    <location>
        <begin position="75"/>
        <end position="92"/>
    </location>
</feature>
<keyword evidence="1" id="KW-1133">Transmembrane helix</keyword>
<feature type="transmembrane region" description="Helical" evidence="1">
    <location>
        <begin position="127"/>
        <end position="148"/>
    </location>
</feature>
<feature type="transmembrane region" description="Helical" evidence="1">
    <location>
        <begin position="396"/>
        <end position="414"/>
    </location>
</feature>
<feature type="transmembrane region" description="Helical" evidence="1">
    <location>
        <begin position="35"/>
        <end position="55"/>
    </location>
</feature>
<evidence type="ECO:0000256" key="1">
    <source>
        <dbReference type="SAM" id="Phobius"/>
    </source>
</evidence>
<dbReference type="Proteomes" id="UP001596411">
    <property type="component" value="Unassembled WGS sequence"/>
</dbReference>
<feature type="transmembrane region" description="Helical" evidence="1">
    <location>
        <begin position="182"/>
        <end position="201"/>
    </location>
</feature>
<keyword evidence="1" id="KW-0472">Membrane</keyword>
<protein>
    <submittedName>
        <fullName evidence="2">O-antigen polymerase</fullName>
    </submittedName>
</protein>
<evidence type="ECO:0000313" key="3">
    <source>
        <dbReference type="Proteomes" id="UP001596411"/>
    </source>
</evidence>
<feature type="transmembrane region" description="Helical" evidence="1">
    <location>
        <begin position="157"/>
        <end position="176"/>
    </location>
</feature>
<accession>A0ABW2F0F6</accession>
<comment type="caution">
    <text evidence="2">The sequence shown here is derived from an EMBL/GenBank/DDBJ whole genome shotgun (WGS) entry which is preliminary data.</text>
</comment>
<feature type="transmembrane region" description="Helical" evidence="1">
    <location>
        <begin position="267"/>
        <end position="289"/>
    </location>
</feature>
<organism evidence="2 3">
    <name type="scientific">Halomonas salifodinae</name>
    <dbReference type="NCBI Taxonomy" id="438745"/>
    <lineage>
        <taxon>Bacteria</taxon>
        <taxon>Pseudomonadati</taxon>
        <taxon>Pseudomonadota</taxon>
        <taxon>Gammaproteobacteria</taxon>
        <taxon>Oceanospirillales</taxon>
        <taxon>Halomonadaceae</taxon>
        <taxon>Halomonas</taxon>
    </lineage>
</organism>
<name>A0ABW2F0F6_9GAMM</name>
<gene>
    <name evidence="2" type="ORF">ACFQH5_13025</name>
</gene>
<reference evidence="3" key="1">
    <citation type="journal article" date="2019" name="Int. J. Syst. Evol. Microbiol.">
        <title>The Global Catalogue of Microorganisms (GCM) 10K type strain sequencing project: providing services to taxonomists for standard genome sequencing and annotation.</title>
        <authorList>
            <consortium name="The Broad Institute Genomics Platform"/>
            <consortium name="The Broad Institute Genome Sequencing Center for Infectious Disease"/>
            <person name="Wu L."/>
            <person name="Ma J."/>
        </authorList>
    </citation>
    <scope>NUCLEOTIDE SEQUENCE [LARGE SCALE GENOMIC DNA]</scope>
    <source>
        <strain evidence="3">CGMCC 1.13666</strain>
    </source>
</reference>
<evidence type="ECO:0000313" key="2">
    <source>
        <dbReference type="EMBL" id="MFC7090473.1"/>
    </source>
</evidence>